<sequence length="205" mass="23716">MRSGLPLKWIVFSTWTTYRSPTCITTTILKHTLLSQPGPKHAWTGAETAQHTSITISRCNGIYARVVSRWEFNVQRPVGERRDLLRQSLDDAIANSRSEVDDSPTVTLDSVRKTGKRDDFPSVSVSNPRSLKRPRPEEKEKEKEKEAARDKDWKALEVKIKALEEQWVRNRKEIQALKHKYEEIHVKVEALERELRGGSIYVIRI</sequence>
<feature type="coiled-coil region" evidence="1">
    <location>
        <begin position="160"/>
        <end position="194"/>
    </location>
</feature>
<feature type="compositionally biased region" description="Basic and acidic residues" evidence="2">
    <location>
        <begin position="110"/>
        <end position="120"/>
    </location>
</feature>
<keyword evidence="1" id="KW-0175">Coiled coil</keyword>
<proteinExistence type="predicted"/>
<protein>
    <submittedName>
        <fullName evidence="3">Uncharacterized protein</fullName>
    </submittedName>
</protein>
<dbReference type="EMBL" id="JAGMUX010000001">
    <property type="protein sequence ID" value="KAH7270655.1"/>
    <property type="molecule type" value="Genomic_DNA"/>
</dbReference>
<accession>A0A9P9RA58</accession>
<reference evidence="3" key="1">
    <citation type="journal article" date="2021" name="Nat. Commun.">
        <title>Genetic determinants of endophytism in the Arabidopsis root mycobiome.</title>
        <authorList>
            <person name="Mesny F."/>
            <person name="Miyauchi S."/>
            <person name="Thiergart T."/>
            <person name="Pickel B."/>
            <person name="Atanasova L."/>
            <person name="Karlsson M."/>
            <person name="Huettel B."/>
            <person name="Barry K.W."/>
            <person name="Haridas S."/>
            <person name="Chen C."/>
            <person name="Bauer D."/>
            <person name="Andreopoulos W."/>
            <person name="Pangilinan J."/>
            <person name="LaButti K."/>
            <person name="Riley R."/>
            <person name="Lipzen A."/>
            <person name="Clum A."/>
            <person name="Drula E."/>
            <person name="Henrissat B."/>
            <person name="Kohler A."/>
            <person name="Grigoriev I.V."/>
            <person name="Martin F.M."/>
            <person name="Hacquard S."/>
        </authorList>
    </citation>
    <scope>NUCLEOTIDE SEQUENCE</scope>
    <source>
        <strain evidence="3">MPI-CAGE-AT-0023</strain>
    </source>
</reference>
<dbReference type="RefSeq" id="XP_046057423.1">
    <property type="nucleotide sequence ID" value="XM_046201226.1"/>
</dbReference>
<organism evidence="3 4">
    <name type="scientific">Fusarium redolens</name>
    <dbReference type="NCBI Taxonomy" id="48865"/>
    <lineage>
        <taxon>Eukaryota</taxon>
        <taxon>Fungi</taxon>
        <taxon>Dikarya</taxon>
        <taxon>Ascomycota</taxon>
        <taxon>Pezizomycotina</taxon>
        <taxon>Sordariomycetes</taxon>
        <taxon>Hypocreomycetidae</taxon>
        <taxon>Hypocreales</taxon>
        <taxon>Nectriaceae</taxon>
        <taxon>Fusarium</taxon>
        <taxon>Fusarium redolens species complex</taxon>
    </lineage>
</organism>
<dbReference type="GeneID" id="70231180"/>
<feature type="region of interest" description="Disordered" evidence="2">
    <location>
        <begin position="95"/>
        <end position="150"/>
    </location>
</feature>
<gene>
    <name evidence="3" type="ORF">BKA55DRAFT_732760</name>
</gene>
<dbReference type="Proteomes" id="UP000720189">
    <property type="component" value="Unassembled WGS sequence"/>
</dbReference>
<evidence type="ECO:0000256" key="1">
    <source>
        <dbReference type="SAM" id="Coils"/>
    </source>
</evidence>
<keyword evidence="4" id="KW-1185">Reference proteome</keyword>
<name>A0A9P9RA58_FUSRE</name>
<dbReference type="AlphaFoldDB" id="A0A9P9RA58"/>
<evidence type="ECO:0000313" key="4">
    <source>
        <dbReference type="Proteomes" id="UP000720189"/>
    </source>
</evidence>
<comment type="caution">
    <text evidence="3">The sequence shown here is derived from an EMBL/GenBank/DDBJ whole genome shotgun (WGS) entry which is preliminary data.</text>
</comment>
<evidence type="ECO:0000256" key="2">
    <source>
        <dbReference type="SAM" id="MobiDB-lite"/>
    </source>
</evidence>
<feature type="compositionally biased region" description="Basic and acidic residues" evidence="2">
    <location>
        <begin position="134"/>
        <end position="150"/>
    </location>
</feature>
<dbReference type="OrthoDB" id="5043515at2759"/>
<evidence type="ECO:0000313" key="3">
    <source>
        <dbReference type="EMBL" id="KAH7270655.1"/>
    </source>
</evidence>